<dbReference type="RefSeq" id="WP_307601636.1">
    <property type="nucleotide sequence ID" value="NZ_JAUSRD010000021.1"/>
</dbReference>
<organism evidence="1 2">
    <name type="scientific">Variovorax boronicumulans</name>
    <dbReference type="NCBI Taxonomy" id="436515"/>
    <lineage>
        <taxon>Bacteria</taxon>
        <taxon>Pseudomonadati</taxon>
        <taxon>Pseudomonadota</taxon>
        <taxon>Betaproteobacteria</taxon>
        <taxon>Burkholderiales</taxon>
        <taxon>Comamonadaceae</taxon>
        <taxon>Variovorax</taxon>
    </lineage>
</organism>
<dbReference type="AlphaFoldDB" id="A0AAW8D347"/>
<dbReference type="Proteomes" id="UP001242045">
    <property type="component" value="Unassembled WGS sequence"/>
</dbReference>
<sequence length="147" mass="16266">MSSLTWDDLFVDAALLDFNGLLVEWPGKVTGQVRLIGASAFGDLFFERRSGEVVKLDMLDGDVHFVADDFQRFSELMNSREWQQEHLLSEGVALLKDKGVLRGKGQFYGFAPHPIFTGAIDWSKVMPLDAVVWNSICAQSVASAATP</sequence>
<protein>
    <recommendedName>
        <fullName evidence="3">T6SS immunity protein Tdi1 C-terminal domain-containing protein</fullName>
    </recommendedName>
</protein>
<evidence type="ECO:0008006" key="3">
    <source>
        <dbReference type="Google" id="ProtNLM"/>
    </source>
</evidence>
<proteinExistence type="predicted"/>
<gene>
    <name evidence="1" type="ORF">J2W31_005953</name>
</gene>
<evidence type="ECO:0000313" key="1">
    <source>
        <dbReference type="EMBL" id="MDP9896812.1"/>
    </source>
</evidence>
<dbReference type="EMBL" id="JAUSRD010000021">
    <property type="protein sequence ID" value="MDP9896812.1"/>
    <property type="molecule type" value="Genomic_DNA"/>
</dbReference>
<accession>A0AAW8D347</accession>
<reference evidence="1" key="1">
    <citation type="submission" date="2023-07" db="EMBL/GenBank/DDBJ databases">
        <title>Sorghum-associated microbial communities from plants grown in Nebraska, USA.</title>
        <authorList>
            <person name="Schachtman D."/>
        </authorList>
    </citation>
    <scope>NUCLEOTIDE SEQUENCE</scope>
    <source>
        <strain evidence="1">DS3754</strain>
    </source>
</reference>
<comment type="caution">
    <text evidence="1">The sequence shown here is derived from an EMBL/GenBank/DDBJ whole genome shotgun (WGS) entry which is preliminary data.</text>
</comment>
<evidence type="ECO:0000313" key="2">
    <source>
        <dbReference type="Proteomes" id="UP001242045"/>
    </source>
</evidence>
<name>A0AAW8D347_9BURK</name>